<proteinExistence type="predicted"/>
<reference evidence="4" key="1">
    <citation type="submission" date="2021-03" db="EMBL/GenBank/DDBJ databases">
        <authorList>
            <person name="Bekaert M."/>
        </authorList>
    </citation>
    <scope>NUCLEOTIDE SEQUENCE</scope>
</reference>
<dbReference type="Proteomes" id="UP000683360">
    <property type="component" value="Unassembled WGS sequence"/>
</dbReference>
<comment type="caution">
    <text evidence="4">The sequence shown here is derived from an EMBL/GenBank/DDBJ whole genome shotgun (WGS) entry which is preliminary data.</text>
</comment>
<dbReference type="EMBL" id="CAJPWZ010002313">
    <property type="protein sequence ID" value="CAG2235214.1"/>
    <property type="molecule type" value="Genomic_DNA"/>
</dbReference>
<feature type="compositionally biased region" description="Low complexity" evidence="2">
    <location>
        <begin position="244"/>
        <end position="254"/>
    </location>
</feature>
<protein>
    <recommendedName>
        <fullName evidence="3">COR domain-containing protein</fullName>
    </recommendedName>
</protein>
<name>A0A8S3TNE6_MYTED</name>
<dbReference type="AlphaFoldDB" id="A0A8S3TNE6"/>
<evidence type="ECO:0000259" key="3">
    <source>
        <dbReference type="Pfam" id="PF16095"/>
    </source>
</evidence>
<feature type="compositionally biased region" description="Basic and acidic residues" evidence="2">
    <location>
        <begin position="258"/>
        <end position="275"/>
    </location>
</feature>
<evidence type="ECO:0000313" key="4">
    <source>
        <dbReference type="EMBL" id="CAG2235214.1"/>
    </source>
</evidence>
<organism evidence="4 5">
    <name type="scientific">Mytilus edulis</name>
    <name type="common">Blue mussel</name>
    <dbReference type="NCBI Taxonomy" id="6550"/>
    <lineage>
        <taxon>Eukaryota</taxon>
        <taxon>Metazoa</taxon>
        <taxon>Spiralia</taxon>
        <taxon>Lophotrochozoa</taxon>
        <taxon>Mollusca</taxon>
        <taxon>Bivalvia</taxon>
        <taxon>Autobranchia</taxon>
        <taxon>Pteriomorphia</taxon>
        <taxon>Mytilida</taxon>
        <taxon>Mytiloidea</taxon>
        <taxon>Mytilidae</taxon>
        <taxon>Mytilinae</taxon>
        <taxon>Mytilus</taxon>
    </lineage>
</organism>
<dbReference type="InterPro" id="IPR032171">
    <property type="entry name" value="COR-A"/>
</dbReference>
<keyword evidence="5" id="KW-1185">Reference proteome</keyword>
<dbReference type="Gene3D" id="1.10.10.10">
    <property type="entry name" value="Winged helix-like DNA-binding domain superfamily/Winged helix DNA-binding domain"/>
    <property type="match status" value="1"/>
</dbReference>
<feature type="region of interest" description="Disordered" evidence="2">
    <location>
        <begin position="67"/>
        <end position="88"/>
    </location>
</feature>
<accession>A0A8S3TNE6</accession>
<sequence length="683" mass="77773">MVLHILIVKRILGLEERKKYLIIDFSLEDLIISRSLSQEDNIRKSIKLTDTVSKGALGIKEDVSVSESHDSLLSDETQENMTESPSEHVKIQENRLVSDGKKADASSNEIKQVELDHEMRGTDGASNSIHTINTPGIIRKLKKHLALIKIKRAIYILVLDGSRKLDVDCPFTQYLPGKRGHKTARDYLRFWINTIVTYCKGSIPGFPKIIVVLTHKDKVEAPPKRQRKPKGTTGQSPNKKKKTQAAACKQTKTTSYQNRREDLSDHTSEPTERQRMTLPEQSGSTDKETLVPFQSDLGNIYVASGSDQPEMAGIDQNPVPRQHTASEMAGIDQNPVPRQHIATTGMFNNTTGLSDYNKGYSQGLNLDIVHESVTPVYTSSVFDPVGAHIPSAVEYRRQELFEDISQMFEQTPLKQHLVIDDKIFVNAKDKHDPEMVDIKRVIIRESEQQPTWGESLPKCFIPLELEFASLIKRNVSLITVEHLQKINSTQAIRPLSETELKVFLKFQHSIGKVLYFDEHNLDNHVILCPTHLIDAFKSIVTDRMFCEGDNDREELWDVMRKEGVVPKKVIQKIWKKKKYCEFNKNQEYLLHVMTHLDILVEPKRYDSNNSRIPADFYYVASMVRANDDSGYLLSPDFTNRSISLVFQSSSLMIPPALSFRFISYCLNIWAVKQISRPKGYAVP</sequence>
<feature type="region of interest" description="Disordered" evidence="2">
    <location>
        <begin position="220"/>
        <end position="288"/>
    </location>
</feature>
<evidence type="ECO:0000313" key="5">
    <source>
        <dbReference type="Proteomes" id="UP000683360"/>
    </source>
</evidence>
<dbReference type="InterPro" id="IPR036388">
    <property type="entry name" value="WH-like_DNA-bd_sf"/>
</dbReference>
<dbReference type="OrthoDB" id="5962960at2759"/>
<evidence type="ECO:0000256" key="2">
    <source>
        <dbReference type="SAM" id="MobiDB-lite"/>
    </source>
</evidence>
<gene>
    <name evidence="4" type="ORF">MEDL_47792</name>
</gene>
<keyword evidence="1" id="KW-0677">Repeat</keyword>
<evidence type="ECO:0000256" key="1">
    <source>
        <dbReference type="ARBA" id="ARBA00022737"/>
    </source>
</evidence>
<feature type="domain" description="COR" evidence="3">
    <location>
        <begin position="464"/>
        <end position="604"/>
    </location>
</feature>
<dbReference type="Pfam" id="PF16095">
    <property type="entry name" value="COR-A"/>
    <property type="match status" value="1"/>
</dbReference>